<name>A0ABN3PMV0_9MICO</name>
<evidence type="ECO:0000313" key="3">
    <source>
        <dbReference type="EMBL" id="GAA2586848.1"/>
    </source>
</evidence>
<dbReference type="Proteomes" id="UP001500274">
    <property type="component" value="Unassembled WGS sequence"/>
</dbReference>
<dbReference type="SUPFAM" id="SSF56317">
    <property type="entry name" value="Carbon-nitrogen hydrolase"/>
    <property type="match status" value="1"/>
</dbReference>
<organism evidence="3 4">
    <name type="scientific">Microbacterium binotii</name>
    <dbReference type="NCBI Taxonomy" id="462710"/>
    <lineage>
        <taxon>Bacteria</taxon>
        <taxon>Bacillati</taxon>
        <taxon>Actinomycetota</taxon>
        <taxon>Actinomycetes</taxon>
        <taxon>Micrococcales</taxon>
        <taxon>Microbacteriaceae</taxon>
        <taxon>Microbacterium</taxon>
    </lineage>
</organism>
<dbReference type="PANTHER" id="PTHR23088:SF27">
    <property type="entry name" value="DEAMINATED GLUTATHIONE AMIDASE"/>
    <property type="match status" value="1"/>
</dbReference>
<protein>
    <submittedName>
        <fullName evidence="3">Carbon-nitrogen hydrolase family protein</fullName>
    </submittedName>
</protein>
<evidence type="ECO:0000313" key="4">
    <source>
        <dbReference type="Proteomes" id="UP001500274"/>
    </source>
</evidence>
<accession>A0ABN3PMV0</accession>
<dbReference type="InterPro" id="IPR003010">
    <property type="entry name" value="C-N_Hydrolase"/>
</dbReference>
<reference evidence="3 4" key="1">
    <citation type="journal article" date="2019" name="Int. J. Syst. Evol. Microbiol.">
        <title>The Global Catalogue of Microorganisms (GCM) 10K type strain sequencing project: providing services to taxonomists for standard genome sequencing and annotation.</title>
        <authorList>
            <consortium name="The Broad Institute Genomics Platform"/>
            <consortium name="The Broad Institute Genome Sequencing Center for Infectious Disease"/>
            <person name="Wu L."/>
            <person name="Ma J."/>
        </authorList>
    </citation>
    <scope>NUCLEOTIDE SEQUENCE [LARGE SCALE GENOMIC DNA]</scope>
    <source>
        <strain evidence="3 4">JCM 16365</strain>
    </source>
</reference>
<dbReference type="GO" id="GO:0016787">
    <property type="term" value="F:hydrolase activity"/>
    <property type="evidence" value="ECO:0007669"/>
    <property type="project" value="UniProtKB-KW"/>
</dbReference>
<dbReference type="PANTHER" id="PTHR23088">
    <property type="entry name" value="NITRILASE-RELATED"/>
    <property type="match status" value="1"/>
</dbReference>
<comment type="similarity">
    <text evidence="1">Belongs to the carbon-nitrogen hydrolase superfamily. NIT1/NIT2 family.</text>
</comment>
<dbReference type="InterPro" id="IPR036526">
    <property type="entry name" value="C-N_Hydrolase_sf"/>
</dbReference>
<dbReference type="EMBL" id="BAAARI010000017">
    <property type="protein sequence ID" value="GAA2586848.1"/>
    <property type="molecule type" value="Genomic_DNA"/>
</dbReference>
<sequence length="289" mass="30651">MRSGSAPIEAVAEGSPGREDGGVPAVLSLAVAQFAPTADRAANLDRIRLLAAQAAARGARVLALPEYSSFFVDPFDASLRQNAEPGLDGPFVRGLRDIAVREDLTLVAGLVEAADADRVHNTVVAVDASGVVASYRKQHLYDAFGQRESDWVAPGDLDEPQTFTVDGVVFGIMTCYDLRFPEAARRIVDAGAHVILVPAEWVRGPLKEQQWQTLLAARAIESTAFVAAADHPAPVGVGHSAIIDPQGVVLAGLAAGDGLAIAPIDLDELARIRTVNPALQLRRYRVTPR</sequence>
<evidence type="ECO:0000259" key="2">
    <source>
        <dbReference type="PROSITE" id="PS50263"/>
    </source>
</evidence>
<dbReference type="Gene3D" id="3.60.110.10">
    <property type="entry name" value="Carbon-nitrogen hydrolase"/>
    <property type="match status" value="1"/>
</dbReference>
<dbReference type="PROSITE" id="PS50263">
    <property type="entry name" value="CN_HYDROLASE"/>
    <property type="match status" value="1"/>
</dbReference>
<dbReference type="CDD" id="cd07581">
    <property type="entry name" value="nitrilase_3"/>
    <property type="match status" value="1"/>
</dbReference>
<proteinExistence type="inferred from homology"/>
<keyword evidence="3" id="KW-0378">Hydrolase</keyword>
<evidence type="ECO:0000256" key="1">
    <source>
        <dbReference type="ARBA" id="ARBA00010613"/>
    </source>
</evidence>
<dbReference type="PROSITE" id="PS01227">
    <property type="entry name" value="UPF0012"/>
    <property type="match status" value="1"/>
</dbReference>
<comment type="caution">
    <text evidence="3">The sequence shown here is derived from an EMBL/GenBank/DDBJ whole genome shotgun (WGS) entry which is preliminary data.</text>
</comment>
<dbReference type="InterPro" id="IPR001110">
    <property type="entry name" value="UPF0012_CS"/>
</dbReference>
<dbReference type="Pfam" id="PF00795">
    <property type="entry name" value="CN_hydrolase"/>
    <property type="match status" value="1"/>
</dbReference>
<feature type="domain" description="CN hydrolase" evidence="2">
    <location>
        <begin position="27"/>
        <end position="266"/>
    </location>
</feature>
<gene>
    <name evidence="3" type="ORF">GCM10009862_27400</name>
</gene>
<keyword evidence="4" id="KW-1185">Reference proteome</keyword>